<dbReference type="Pfam" id="PF01022">
    <property type="entry name" value="HTH_5"/>
    <property type="match status" value="1"/>
</dbReference>
<evidence type="ECO:0000256" key="3">
    <source>
        <dbReference type="ARBA" id="ARBA00023163"/>
    </source>
</evidence>
<evidence type="ECO:0000256" key="2">
    <source>
        <dbReference type="ARBA" id="ARBA00023125"/>
    </source>
</evidence>
<dbReference type="Gene3D" id="1.10.10.10">
    <property type="entry name" value="Winged helix-like DNA-binding domain superfamily/Winged helix DNA-binding domain"/>
    <property type="match status" value="1"/>
</dbReference>
<dbReference type="GO" id="GO:0003700">
    <property type="term" value="F:DNA-binding transcription factor activity"/>
    <property type="evidence" value="ECO:0007669"/>
    <property type="project" value="InterPro"/>
</dbReference>
<accession>A0A0P6XF35</accession>
<dbReference type="SUPFAM" id="SSF46785">
    <property type="entry name" value="Winged helix' DNA-binding domain"/>
    <property type="match status" value="1"/>
</dbReference>
<feature type="domain" description="HTH arsR-type" evidence="4">
    <location>
        <begin position="2"/>
        <end position="96"/>
    </location>
</feature>
<evidence type="ECO:0000256" key="1">
    <source>
        <dbReference type="ARBA" id="ARBA00023015"/>
    </source>
</evidence>
<dbReference type="AlphaFoldDB" id="A0A0P6XF35"/>
<dbReference type="SMART" id="SM00419">
    <property type="entry name" value="HTH_CRP"/>
    <property type="match status" value="1"/>
</dbReference>
<dbReference type="InterPro" id="IPR012318">
    <property type="entry name" value="HTH_CRP"/>
</dbReference>
<keyword evidence="6" id="KW-1185">Reference proteome</keyword>
<keyword evidence="1" id="KW-0805">Transcription regulation</keyword>
<dbReference type="PRINTS" id="PR00778">
    <property type="entry name" value="HTHARSR"/>
</dbReference>
<dbReference type="InterPro" id="IPR051081">
    <property type="entry name" value="HTH_MetalResp_TranReg"/>
</dbReference>
<proteinExistence type="predicted"/>
<organism evidence="5 6">
    <name type="scientific">Leptolinea tardivitalis</name>
    <dbReference type="NCBI Taxonomy" id="229920"/>
    <lineage>
        <taxon>Bacteria</taxon>
        <taxon>Bacillati</taxon>
        <taxon>Chloroflexota</taxon>
        <taxon>Anaerolineae</taxon>
        <taxon>Anaerolineales</taxon>
        <taxon>Anaerolineaceae</taxon>
        <taxon>Leptolinea</taxon>
    </lineage>
</organism>
<dbReference type="PANTHER" id="PTHR33154">
    <property type="entry name" value="TRANSCRIPTIONAL REGULATOR, ARSR FAMILY"/>
    <property type="match status" value="1"/>
</dbReference>
<dbReference type="Proteomes" id="UP000050430">
    <property type="component" value="Unassembled WGS sequence"/>
</dbReference>
<dbReference type="CDD" id="cd00090">
    <property type="entry name" value="HTH_ARSR"/>
    <property type="match status" value="1"/>
</dbReference>
<keyword evidence="3" id="KW-0804">Transcription</keyword>
<dbReference type="STRING" id="229920.ADM99_04320"/>
<evidence type="ECO:0000259" key="4">
    <source>
        <dbReference type="PROSITE" id="PS50987"/>
    </source>
</evidence>
<dbReference type="InterPro" id="IPR036390">
    <property type="entry name" value="WH_DNA-bd_sf"/>
</dbReference>
<name>A0A0P6XF35_9CHLR</name>
<comment type="caution">
    <text evidence="5">The sequence shown here is derived from an EMBL/GenBank/DDBJ whole genome shotgun (WGS) entry which is preliminary data.</text>
</comment>
<sequence>MTQEDQFEKLLAFFKALADENRLKIIGLLASRSYTVEDLADALGLGASTTSHHLAKLAKAGLVSARTDGHYYIYSLQTDVLKDMSRQMLQEDELPKLSAPVSEDVFEQKVLATFLDSEGRIKAFPMQEKKYLVILRHVVKSFEMGKRYTEKQVSETLAAFNEDFALLRRDLVDYKFMAREGGGREYWRLE</sequence>
<dbReference type="Pfam" id="PF09860">
    <property type="entry name" value="DUF2087"/>
    <property type="match status" value="1"/>
</dbReference>
<dbReference type="SMART" id="SM00418">
    <property type="entry name" value="HTH_ARSR"/>
    <property type="match status" value="1"/>
</dbReference>
<gene>
    <name evidence="5" type="ORF">ADM99_04320</name>
</gene>
<dbReference type="InterPro" id="IPR018656">
    <property type="entry name" value="DUF2087"/>
</dbReference>
<dbReference type="RefSeq" id="WP_062421856.1">
    <property type="nucleotide sequence ID" value="NZ_BBYA01000009.1"/>
</dbReference>
<evidence type="ECO:0000313" key="5">
    <source>
        <dbReference type="EMBL" id="KPL73427.1"/>
    </source>
</evidence>
<dbReference type="EMBL" id="LGCK01000006">
    <property type="protein sequence ID" value="KPL73427.1"/>
    <property type="molecule type" value="Genomic_DNA"/>
</dbReference>
<dbReference type="PROSITE" id="PS50987">
    <property type="entry name" value="HTH_ARSR_2"/>
    <property type="match status" value="1"/>
</dbReference>
<dbReference type="PANTHER" id="PTHR33154:SF33">
    <property type="entry name" value="TRANSCRIPTIONAL REPRESSOR SDPR"/>
    <property type="match status" value="1"/>
</dbReference>
<reference evidence="5 6" key="1">
    <citation type="submission" date="2015-07" db="EMBL/GenBank/DDBJ databases">
        <title>Genome sequence of Leptolinea tardivitalis DSM 16556.</title>
        <authorList>
            <person name="Hemp J."/>
            <person name="Ward L.M."/>
            <person name="Pace L.A."/>
            <person name="Fischer W.W."/>
        </authorList>
    </citation>
    <scope>NUCLEOTIDE SEQUENCE [LARGE SCALE GENOMIC DNA]</scope>
    <source>
        <strain evidence="5 6">YMTK-2</strain>
    </source>
</reference>
<dbReference type="OrthoDB" id="529288at2"/>
<dbReference type="NCBIfam" id="NF033788">
    <property type="entry name" value="HTH_metalloreg"/>
    <property type="match status" value="1"/>
</dbReference>
<dbReference type="InterPro" id="IPR001845">
    <property type="entry name" value="HTH_ArsR_DNA-bd_dom"/>
</dbReference>
<dbReference type="InterPro" id="IPR036388">
    <property type="entry name" value="WH-like_DNA-bd_sf"/>
</dbReference>
<keyword evidence="2" id="KW-0238">DNA-binding</keyword>
<protein>
    <submittedName>
        <fullName evidence="5">ArsR family transcriptional regulator</fullName>
    </submittedName>
</protein>
<dbReference type="GO" id="GO:0003677">
    <property type="term" value="F:DNA binding"/>
    <property type="evidence" value="ECO:0007669"/>
    <property type="project" value="UniProtKB-KW"/>
</dbReference>
<evidence type="ECO:0000313" key="6">
    <source>
        <dbReference type="Proteomes" id="UP000050430"/>
    </source>
</evidence>
<dbReference type="InterPro" id="IPR011991">
    <property type="entry name" value="ArsR-like_HTH"/>
</dbReference>